<dbReference type="AlphaFoldDB" id="A0A0A9DP96"/>
<dbReference type="EMBL" id="GBRH01212318">
    <property type="protein sequence ID" value="JAD85577.1"/>
    <property type="molecule type" value="Transcribed_RNA"/>
</dbReference>
<sequence>MYPNQHYKVTLGTMWRKETVGELLFLKHGLICEHSKSASIKQAVQYKTGTQFRQVSFILVQGSKARSGKGQLASSISEKQHDQQQFHMLI</sequence>
<name>A0A0A9DP96_ARUDO</name>
<evidence type="ECO:0000256" key="1">
    <source>
        <dbReference type="SAM" id="MobiDB-lite"/>
    </source>
</evidence>
<evidence type="ECO:0000313" key="2">
    <source>
        <dbReference type="EMBL" id="JAD85577.1"/>
    </source>
</evidence>
<organism evidence="2">
    <name type="scientific">Arundo donax</name>
    <name type="common">Giant reed</name>
    <name type="synonym">Donax arundinaceus</name>
    <dbReference type="NCBI Taxonomy" id="35708"/>
    <lineage>
        <taxon>Eukaryota</taxon>
        <taxon>Viridiplantae</taxon>
        <taxon>Streptophyta</taxon>
        <taxon>Embryophyta</taxon>
        <taxon>Tracheophyta</taxon>
        <taxon>Spermatophyta</taxon>
        <taxon>Magnoliopsida</taxon>
        <taxon>Liliopsida</taxon>
        <taxon>Poales</taxon>
        <taxon>Poaceae</taxon>
        <taxon>PACMAD clade</taxon>
        <taxon>Arundinoideae</taxon>
        <taxon>Arundineae</taxon>
        <taxon>Arundo</taxon>
    </lineage>
</organism>
<reference evidence="2" key="1">
    <citation type="submission" date="2014-09" db="EMBL/GenBank/DDBJ databases">
        <authorList>
            <person name="Magalhaes I.L.F."/>
            <person name="Oliveira U."/>
            <person name="Santos F.R."/>
            <person name="Vidigal T.H.D.A."/>
            <person name="Brescovit A.D."/>
            <person name="Santos A.J."/>
        </authorList>
    </citation>
    <scope>NUCLEOTIDE SEQUENCE</scope>
    <source>
        <tissue evidence="2">Shoot tissue taken approximately 20 cm above the soil surface</tissue>
    </source>
</reference>
<feature type="region of interest" description="Disordered" evidence="1">
    <location>
        <begin position="70"/>
        <end position="90"/>
    </location>
</feature>
<proteinExistence type="predicted"/>
<protein>
    <submittedName>
        <fullName evidence="2">Uncharacterized protein</fullName>
    </submittedName>
</protein>
<reference evidence="2" key="2">
    <citation type="journal article" date="2015" name="Data Brief">
        <title>Shoot transcriptome of the giant reed, Arundo donax.</title>
        <authorList>
            <person name="Barrero R.A."/>
            <person name="Guerrero F.D."/>
            <person name="Moolhuijzen P."/>
            <person name="Goolsby J.A."/>
            <person name="Tidwell J."/>
            <person name="Bellgard S.E."/>
            <person name="Bellgard M.I."/>
        </authorList>
    </citation>
    <scope>NUCLEOTIDE SEQUENCE</scope>
    <source>
        <tissue evidence="2">Shoot tissue taken approximately 20 cm above the soil surface</tissue>
    </source>
</reference>
<accession>A0A0A9DP96</accession>